<keyword evidence="1" id="KW-0732">Signal</keyword>
<sequence length="718" mass="78391">MDSQANLAALSTCTTCKFKEDTSNYWTAVLYFKHQNGSYMRVPQMANAVTGNPNGGMTVYYLQPSDNQKVTAYPKGFRMIVGDPMIRNKTALSTNTVEARAITFRCWNANFGNDANFIHPGTGSLDTIELPNKPCPGGIRSNIFFPSCWNGKDLDPPDHASHMAWPTGAVGRDGLFFHAGGCPASHPIRMPTLFLEIAWDTRQFNNMFPASGQPFVLSQGDPTGFGQHADYVFGWKDDSLQRAMDKCNDQSGACRELTSIPDEEMNRCTQKARVDEVVEGRYINALPGCNPIQNGPTTATMINQCTTAISTYVGQPNAPAPTPTTTVVNPAPTTSTVTTVTQVPSQPAGPLIPKYGQCGGNGWTGATQCVSGSTCQKLNDWYSHFDIKIDSQADLPGLSTCTTCKFKEDTSNYWTAVLYFKHQNGSYLRVPQMANAVTGNPNGGMTVYYLQPVDNQKVTAYPKGFRMIVGDPMIRNKTALSTNTVEARAITFRCWNADFGNDPEFIHPGTGSLDTIELPNRPCPGGIRSNIFFPSCWNGKDLDPPDHASHMAWPIGDVGRDGLFFYGGRCPESHPIRMPVLFLEIAWDTRQFNDMFPESGQPFVLSQGDPTGFGQHADYVFGWKDDSLQRAMDLCNDPTGKCSEGILTRISDEEMNSCTQSPRVEEVVEGRYIDALPGCNPIQNGPTSATTVAHCSTAVSTYIGQPTTLVNPGPLASN</sequence>
<reference evidence="3 4" key="1">
    <citation type="journal article" date="2020" name="ISME J.">
        <title>Uncovering the hidden diversity of litter-decomposition mechanisms in mushroom-forming fungi.</title>
        <authorList>
            <person name="Floudas D."/>
            <person name="Bentzer J."/>
            <person name="Ahren D."/>
            <person name="Johansson T."/>
            <person name="Persson P."/>
            <person name="Tunlid A."/>
        </authorList>
    </citation>
    <scope>NUCLEOTIDE SEQUENCE [LARGE SCALE GENOMIC DNA]</scope>
    <source>
        <strain evidence="3 4">CBS 175.51</strain>
    </source>
</reference>
<evidence type="ECO:0000313" key="4">
    <source>
        <dbReference type="Proteomes" id="UP000541558"/>
    </source>
</evidence>
<dbReference type="Proteomes" id="UP000541558">
    <property type="component" value="Unassembled WGS sequence"/>
</dbReference>
<dbReference type="PROSITE" id="PS51164">
    <property type="entry name" value="CBM1_2"/>
    <property type="match status" value="1"/>
</dbReference>
<dbReference type="PANTHER" id="PTHR43662:SF3">
    <property type="entry name" value="DOMAIN PROTEIN, PUTATIVE (AFU_ORTHOLOGUE AFUA_6G11970)-RELATED"/>
    <property type="match status" value="1"/>
</dbReference>
<gene>
    <name evidence="3" type="ORF">D9611_006591</name>
</gene>
<dbReference type="Pfam" id="PF00734">
    <property type="entry name" value="CBM_1"/>
    <property type="match status" value="1"/>
</dbReference>
<evidence type="ECO:0000313" key="3">
    <source>
        <dbReference type="EMBL" id="KAF5336363.1"/>
    </source>
</evidence>
<dbReference type="GO" id="GO:0030248">
    <property type="term" value="F:cellulose binding"/>
    <property type="evidence" value="ECO:0007669"/>
    <property type="project" value="InterPro"/>
</dbReference>
<dbReference type="SUPFAM" id="SSF57180">
    <property type="entry name" value="Cellulose-binding domain"/>
    <property type="match status" value="1"/>
</dbReference>
<dbReference type="Pfam" id="PF09362">
    <property type="entry name" value="DUF1996"/>
    <property type="match status" value="2"/>
</dbReference>
<evidence type="ECO:0000256" key="1">
    <source>
        <dbReference type="ARBA" id="ARBA00022729"/>
    </source>
</evidence>
<feature type="domain" description="CBM1" evidence="2">
    <location>
        <begin position="350"/>
        <end position="386"/>
    </location>
</feature>
<dbReference type="InterPro" id="IPR018535">
    <property type="entry name" value="DUF1996"/>
</dbReference>
<keyword evidence="4" id="KW-1185">Reference proteome</keyword>
<dbReference type="GO" id="GO:0005576">
    <property type="term" value="C:extracellular region"/>
    <property type="evidence" value="ECO:0007669"/>
    <property type="project" value="InterPro"/>
</dbReference>
<comment type="caution">
    <text evidence="3">The sequence shown here is derived from an EMBL/GenBank/DDBJ whole genome shotgun (WGS) entry which is preliminary data.</text>
</comment>
<dbReference type="InterPro" id="IPR000254">
    <property type="entry name" value="CBD"/>
</dbReference>
<dbReference type="OrthoDB" id="74764at2759"/>
<dbReference type="SMART" id="SM00236">
    <property type="entry name" value="fCBD"/>
    <property type="match status" value="1"/>
</dbReference>
<dbReference type="EMBL" id="JAACJK010000058">
    <property type="protein sequence ID" value="KAF5336363.1"/>
    <property type="molecule type" value="Genomic_DNA"/>
</dbReference>
<name>A0A8H5C7I2_9AGAR</name>
<dbReference type="PANTHER" id="PTHR43662">
    <property type="match status" value="1"/>
</dbReference>
<dbReference type="GO" id="GO:0005975">
    <property type="term" value="P:carbohydrate metabolic process"/>
    <property type="evidence" value="ECO:0007669"/>
    <property type="project" value="InterPro"/>
</dbReference>
<organism evidence="3 4">
    <name type="scientific">Ephemerocybe angulata</name>
    <dbReference type="NCBI Taxonomy" id="980116"/>
    <lineage>
        <taxon>Eukaryota</taxon>
        <taxon>Fungi</taxon>
        <taxon>Dikarya</taxon>
        <taxon>Basidiomycota</taxon>
        <taxon>Agaricomycotina</taxon>
        <taxon>Agaricomycetes</taxon>
        <taxon>Agaricomycetidae</taxon>
        <taxon>Agaricales</taxon>
        <taxon>Agaricineae</taxon>
        <taxon>Psathyrellaceae</taxon>
        <taxon>Ephemerocybe</taxon>
    </lineage>
</organism>
<evidence type="ECO:0000259" key="2">
    <source>
        <dbReference type="PROSITE" id="PS51164"/>
    </source>
</evidence>
<proteinExistence type="predicted"/>
<protein>
    <recommendedName>
        <fullName evidence="2">CBM1 domain-containing protein</fullName>
    </recommendedName>
</protein>
<dbReference type="AlphaFoldDB" id="A0A8H5C7I2"/>
<accession>A0A8H5C7I2</accession>
<dbReference type="InterPro" id="IPR035971">
    <property type="entry name" value="CBD_sf"/>
</dbReference>